<dbReference type="Pfam" id="PF01693">
    <property type="entry name" value="Cauli_VI"/>
    <property type="match status" value="2"/>
</dbReference>
<proteinExistence type="inferred from homology"/>
<comment type="function">
    <text evidence="2">Endonuclease that specifically degrades the RNA of RNA-DNA hybrids.</text>
</comment>
<reference evidence="13 14" key="1">
    <citation type="journal article" date="2016" name="Mol. Biol. Evol.">
        <title>Comparative Genomics of Early-Diverging Mushroom-Forming Fungi Provides Insights into the Origins of Lignocellulose Decay Capabilities.</title>
        <authorList>
            <person name="Nagy L.G."/>
            <person name="Riley R."/>
            <person name="Tritt A."/>
            <person name="Adam C."/>
            <person name="Daum C."/>
            <person name="Floudas D."/>
            <person name="Sun H."/>
            <person name="Yadav J.S."/>
            <person name="Pangilinan J."/>
            <person name="Larsson K.H."/>
            <person name="Matsuura K."/>
            <person name="Barry K."/>
            <person name="Labutti K."/>
            <person name="Kuo R."/>
            <person name="Ohm R.A."/>
            <person name="Bhattacharya S.S."/>
            <person name="Shirouzu T."/>
            <person name="Yoshinaga Y."/>
            <person name="Martin F.M."/>
            <person name="Grigoriev I.V."/>
            <person name="Hibbett D.S."/>
        </authorList>
    </citation>
    <scope>NUCLEOTIDE SEQUENCE [LARGE SCALE GENOMIC DNA]</scope>
    <source>
        <strain evidence="13 14">93-53</strain>
    </source>
</reference>
<dbReference type="AlphaFoldDB" id="A0A165GR25"/>
<evidence type="ECO:0000256" key="5">
    <source>
        <dbReference type="ARBA" id="ARBA00017721"/>
    </source>
</evidence>
<feature type="region of interest" description="Disordered" evidence="11">
    <location>
        <begin position="135"/>
        <end position="160"/>
    </location>
</feature>
<dbReference type="InterPro" id="IPR009027">
    <property type="entry name" value="Ribosomal_bL9/RNase_H1_N"/>
</dbReference>
<keyword evidence="6" id="KW-0540">Nuclease</keyword>
<dbReference type="OrthoDB" id="3254429at2759"/>
<dbReference type="FunFam" id="3.40.970.10:FF:000002">
    <property type="entry name" value="Ribonuclease H"/>
    <property type="match status" value="1"/>
</dbReference>
<evidence type="ECO:0000256" key="7">
    <source>
        <dbReference type="ARBA" id="ARBA00022723"/>
    </source>
</evidence>
<feature type="domain" description="Ribonuclease H1 N-terminal" evidence="12">
    <location>
        <begin position="88"/>
        <end position="130"/>
    </location>
</feature>
<gene>
    <name evidence="13" type="ORF">LAESUDRAFT_721051</name>
</gene>
<dbReference type="Gene3D" id="3.40.970.10">
    <property type="entry name" value="Ribonuclease H1, N-terminal domain"/>
    <property type="match status" value="2"/>
</dbReference>
<protein>
    <recommendedName>
        <fullName evidence="5">Ribonuclease H</fullName>
        <ecNumber evidence="4">3.1.26.4</ecNumber>
    </recommendedName>
</protein>
<evidence type="ECO:0000313" key="13">
    <source>
        <dbReference type="EMBL" id="KZT10688.1"/>
    </source>
</evidence>
<dbReference type="GO" id="GO:0046872">
    <property type="term" value="F:metal ion binding"/>
    <property type="evidence" value="ECO:0007669"/>
    <property type="project" value="UniProtKB-KW"/>
</dbReference>
<keyword evidence="9" id="KW-0378">Hydrolase</keyword>
<evidence type="ECO:0000256" key="6">
    <source>
        <dbReference type="ARBA" id="ARBA00022722"/>
    </source>
</evidence>
<dbReference type="GeneID" id="63824973"/>
<evidence type="ECO:0000256" key="2">
    <source>
        <dbReference type="ARBA" id="ARBA00004065"/>
    </source>
</evidence>
<evidence type="ECO:0000256" key="3">
    <source>
        <dbReference type="ARBA" id="ARBA00005300"/>
    </source>
</evidence>
<name>A0A165GR25_9APHY</name>
<organism evidence="13 14">
    <name type="scientific">Laetiporus sulphureus 93-53</name>
    <dbReference type="NCBI Taxonomy" id="1314785"/>
    <lineage>
        <taxon>Eukaryota</taxon>
        <taxon>Fungi</taxon>
        <taxon>Dikarya</taxon>
        <taxon>Basidiomycota</taxon>
        <taxon>Agaricomycotina</taxon>
        <taxon>Agaricomycetes</taxon>
        <taxon>Polyporales</taxon>
        <taxon>Laetiporus</taxon>
    </lineage>
</organism>
<dbReference type="InterPro" id="IPR037056">
    <property type="entry name" value="RNase_H1_N_sf"/>
</dbReference>
<accession>A0A165GR25</accession>
<evidence type="ECO:0000256" key="4">
    <source>
        <dbReference type="ARBA" id="ARBA00012180"/>
    </source>
</evidence>
<dbReference type="SUPFAM" id="SSF55658">
    <property type="entry name" value="L9 N-domain-like"/>
    <property type="match status" value="2"/>
</dbReference>
<comment type="cofactor">
    <cofactor evidence="1">
        <name>Mg(2+)</name>
        <dbReference type="ChEBI" id="CHEBI:18420"/>
    </cofactor>
</comment>
<dbReference type="InParanoid" id="A0A165GR25"/>
<evidence type="ECO:0000256" key="11">
    <source>
        <dbReference type="SAM" id="MobiDB-lite"/>
    </source>
</evidence>
<keyword evidence="7" id="KW-0479">Metal-binding</keyword>
<keyword evidence="8" id="KW-0255">Endonuclease</keyword>
<evidence type="ECO:0000256" key="1">
    <source>
        <dbReference type="ARBA" id="ARBA00001946"/>
    </source>
</evidence>
<dbReference type="InterPro" id="IPR011320">
    <property type="entry name" value="RNase_H1_N"/>
</dbReference>
<evidence type="ECO:0000259" key="12">
    <source>
        <dbReference type="Pfam" id="PF01693"/>
    </source>
</evidence>
<evidence type="ECO:0000256" key="8">
    <source>
        <dbReference type="ARBA" id="ARBA00022759"/>
    </source>
</evidence>
<evidence type="ECO:0000256" key="10">
    <source>
        <dbReference type="ARBA" id="ARBA00022842"/>
    </source>
</evidence>
<evidence type="ECO:0000256" key="9">
    <source>
        <dbReference type="ARBA" id="ARBA00022801"/>
    </source>
</evidence>
<keyword evidence="14" id="KW-1185">Reference proteome</keyword>
<dbReference type="RefSeq" id="XP_040768428.1">
    <property type="nucleotide sequence ID" value="XM_040907944.1"/>
</dbReference>
<dbReference type="EMBL" id="KV427608">
    <property type="protein sequence ID" value="KZT10688.1"/>
    <property type="molecule type" value="Genomic_DNA"/>
</dbReference>
<dbReference type="GO" id="GO:0004523">
    <property type="term" value="F:RNA-DNA hybrid ribonuclease activity"/>
    <property type="evidence" value="ECO:0007669"/>
    <property type="project" value="UniProtKB-EC"/>
</dbReference>
<sequence length="160" mass="17878">MAKNGLGRSLYAAYVVIRGRTPGVYDTWKDCKPNVDKFPGASFKGFVSRVEAENAFQDAQREGFISSRGDLAKSTNPWRDQSITQKGKYYVVFVGIRPGIYDNWSDCRLNSAGCSGARYKSFKSKGEAERAFADAKAKNEVLEKARKPDSSCSEHDTQRR</sequence>
<comment type="similarity">
    <text evidence="3">Belongs to the RNase H family.</text>
</comment>
<feature type="domain" description="Ribonuclease H1 N-terminal" evidence="12">
    <location>
        <begin position="13"/>
        <end position="54"/>
    </location>
</feature>
<dbReference type="EC" id="3.1.26.4" evidence="4"/>
<keyword evidence="10" id="KW-0460">Magnesium</keyword>
<evidence type="ECO:0000313" key="14">
    <source>
        <dbReference type="Proteomes" id="UP000076871"/>
    </source>
</evidence>
<dbReference type="Proteomes" id="UP000076871">
    <property type="component" value="Unassembled WGS sequence"/>
</dbReference>